<dbReference type="NCBIfam" id="NF005737">
    <property type="entry name" value="PRK07564.1-1"/>
    <property type="match status" value="1"/>
</dbReference>
<accession>A0A8K0UDE4</accession>
<reference evidence="16" key="1">
    <citation type="journal article" date="2021" name="New Phytol.">
        <title>Evolutionary innovations through gain and loss of genes in the ectomycorrhizal Boletales.</title>
        <authorList>
            <person name="Wu G."/>
            <person name="Miyauchi S."/>
            <person name="Morin E."/>
            <person name="Kuo A."/>
            <person name="Drula E."/>
            <person name="Varga T."/>
            <person name="Kohler A."/>
            <person name="Feng B."/>
            <person name="Cao Y."/>
            <person name="Lipzen A."/>
            <person name="Daum C."/>
            <person name="Hundley H."/>
            <person name="Pangilinan J."/>
            <person name="Johnson J."/>
            <person name="Barry K."/>
            <person name="LaButti K."/>
            <person name="Ng V."/>
            <person name="Ahrendt S."/>
            <person name="Min B."/>
            <person name="Choi I.G."/>
            <person name="Park H."/>
            <person name="Plett J.M."/>
            <person name="Magnuson J."/>
            <person name="Spatafora J.W."/>
            <person name="Nagy L.G."/>
            <person name="Henrissat B."/>
            <person name="Grigoriev I.V."/>
            <person name="Yang Z.L."/>
            <person name="Xu J."/>
            <person name="Martin F.M."/>
        </authorList>
    </citation>
    <scope>NUCLEOTIDE SEQUENCE</scope>
    <source>
        <strain evidence="16">KKN 215</strain>
    </source>
</reference>
<dbReference type="FunFam" id="3.30.310.50:FF:000002">
    <property type="entry name" value="Phosphoglucomutase 5"/>
    <property type="match status" value="1"/>
</dbReference>
<comment type="similarity">
    <text evidence="3">Belongs to the phosphohexose mutase family.</text>
</comment>
<dbReference type="Pfam" id="PF24947">
    <property type="entry name" value="PGM1_C_vert_fung"/>
    <property type="match status" value="1"/>
</dbReference>
<organism evidence="16 17">
    <name type="scientific">Cristinia sonorae</name>
    <dbReference type="NCBI Taxonomy" id="1940300"/>
    <lineage>
        <taxon>Eukaryota</taxon>
        <taxon>Fungi</taxon>
        <taxon>Dikarya</taxon>
        <taxon>Basidiomycota</taxon>
        <taxon>Agaricomycotina</taxon>
        <taxon>Agaricomycetes</taxon>
        <taxon>Agaricomycetidae</taxon>
        <taxon>Agaricales</taxon>
        <taxon>Pleurotineae</taxon>
        <taxon>Stephanosporaceae</taxon>
        <taxon>Cristinia</taxon>
    </lineage>
</organism>
<evidence type="ECO:0000256" key="7">
    <source>
        <dbReference type="ARBA" id="ARBA00022723"/>
    </source>
</evidence>
<proteinExistence type="inferred from homology"/>
<dbReference type="InterPro" id="IPR016066">
    <property type="entry name" value="A-D-PHexomutase_CS"/>
</dbReference>
<evidence type="ECO:0000256" key="2">
    <source>
        <dbReference type="ARBA" id="ARBA00001946"/>
    </source>
</evidence>
<dbReference type="GO" id="GO:0000287">
    <property type="term" value="F:magnesium ion binding"/>
    <property type="evidence" value="ECO:0007669"/>
    <property type="project" value="InterPro"/>
</dbReference>
<sequence length="602" mass="65803">MTTRYRIHASWRSGCRYHIKLGFSTKSSSNPLFSPQSPSMTFEVKEIQTKPYDGQKPGTSGLRKRVKVFQQEHYTENFVQSILDSIAPKGATLVIGGDGRYFSPETVQTILKIGSANGVAKFIVGQNAILSTPAASNIIRKYKAYGGILLTASHNPGGPDNDFGIKYNVGNGGPAPESVTDKIYEKTKTIKSYKVIEQPPLDLSKIGTFTYGPSTVDIIDSVKDYVELLEDIFDFPLIKSFLKSHPDFTVLFDGMHGVTGPYGRAIFVDTLGLSESSVQNAVPLPDFGGGHPDPNLTYAHELVERVEKDNISFGAASDGDGDRNMIYGKGAFVTPSDSVAIIADWAEQAIPYFKSGIKGLARSMPTSAQIDYVAKKKGLKCNVTPTGWKFFGNLMDAGQLSICGEESFGTGSDHIREKDGVWAVVAWLNILAFANKDSKTLIGIKELLQQHYEVYGRSFFSRYDYEEVSSEGAQKLVDEINAHIKGQSLLNTTHKSKSTAQEFTISSAYNFDYTDPIDGSVSKNQGQVVSFSDGSRVVFRLSGTGSQGATVRMYVERYVAKEKGAAELSKDTQEGLKGLIEVALEVSKLKEFLGREKPTVIT</sequence>
<feature type="domain" description="Alpha-D-phosphohexomutase alpha/beta/alpha" evidence="13">
    <location>
        <begin position="55"/>
        <end position="193"/>
    </location>
</feature>
<evidence type="ECO:0000256" key="10">
    <source>
        <dbReference type="ARBA" id="ARBA00023277"/>
    </source>
</evidence>
<dbReference type="PANTHER" id="PTHR22573">
    <property type="entry name" value="PHOSPHOHEXOMUTASE FAMILY MEMBER"/>
    <property type="match status" value="1"/>
</dbReference>
<evidence type="ECO:0000256" key="6">
    <source>
        <dbReference type="ARBA" id="ARBA00022553"/>
    </source>
</evidence>
<dbReference type="InterPro" id="IPR005846">
    <property type="entry name" value="A-D-PHexomutase_a/b/a-III"/>
</dbReference>
<comment type="catalytic activity">
    <reaction evidence="11">
        <text>alpha-D-glucose 1,6-bisphosphate + L-seryl-[protein] = O-phospho-L-seryl-[protein] + alpha-D-glucose 6-phosphate</text>
        <dbReference type="Rhea" id="RHEA:68752"/>
        <dbReference type="Rhea" id="RHEA-COMP:9863"/>
        <dbReference type="Rhea" id="RHEA-COMP:11604"/>
        <dbReference type="ChEBI" id="CHEBI:29999"/>
        <dbReference type="ChEBI" id="CHEBI:58225"/>
        <dbReference type="ChEBI" id="CHEBI:58392"/>
        <dbReference type="ChEBI" id="CHEBI:83421"/>
    </reaction>
</comment>
<dbReference type="AlphaFoldDB" id="A0A8K0UDE4"/>
<evidence type="ECO:0000256" key="3">
    <source>
        <dbReference type="ARBA" id="ARBA00010231"/>
    </source>
</evidence>
<name>A0A8K0UDE4_9AGAR</name>
<evidence type="ECO:0000256" key="4">
    <source>
        <dbReference type="ARBA" id="ARBA00012728"/>
    </source>
</evidence>
<dbReference type="InterPro" id="IPR045244">
    <property type="entry name" value="PGM"/>
</dbReference>
<comment type="caution">
    <text evidence="16">The sequence shown here is derived from an EMBL/GenBank/DDBJ whole genome shotgun (WGS) entry which is preliminary data.</text>
</comment>
<comment type="catalytic activity">
    <reaction evidence="1">
        <text>alpha-D-glucose 1-phosphate = alpha-D-glucose 6-phosphate</text>
        <dbReference type="Rhea" id="RHEA:23536"/>
        <dbReference type="ChEBI" id="CHEBI:58225"/>
        <dbReference type="ChEBI" id="CHEBI:58601"/>
        <dbReference type="EC" id="5.4.2.2"/>
    </reaction>
</comment>
<evidence type="ECO:0000256" key="9">
    <source>
        <dbReference type="ARBA" id="ARBA00023235"/>
    </source>
</evidence>
<evidence type="ECO:0000256" key="5">
    <source>
        <dbReference type="ARBA" id="ARBA00022526"/>
    </source>
</evidence>
<gene>
    <name evidence="16" type="ORF">BXZ70DRAFT_962093</name>
</gene>
<dbReference type="FunFam" id="3.40.120.10:FF:000006">
    <property type="entry name" value="Phosphoglucomutase PgmA"/>
    <property type="match status" value="1"/>
</dbReference>
<dbReference type="PANTHER" id="PTHR22573:SF2">
    <property type="entry name" value="PHOSPHOGLUCOMUTASE"/>
    <property type="match status" value="1"/>
</dbReference>
<evidence type="ECO:0000256" key="11">
    <source>
        <dbReference type="ARBA" id="ARBA00049318"/>
    </source>
</evidence>
<dbReference type="Pfam" id="PF02879">
    <property type="entry name" value="PGM_PMM_II"/>
    <property type="match status" value="1"/>
</dbReference>
<dbReference type="InterPro" id="IPR005844">
    <property type="entry name" value="A-D-PHexomutase_a/b/a-I"/>
</dbReference>
<feature type="domain" description="Alpha-D-phosphohexomutase alpha/beta/alpha" evidence="14">
    <location>
        <begin position="224"/>
        <end position="327"/>
    </location>
</feature>
<comment type="catalytic activity">
    <reaction evidence="12">
        <text>O-phospho-L-seryl-[protein] + alpha-D-glucose 1-phosphate = alpha-D-glucose 1,6-bisphosphate + L-seryl-[protein]</text>
        <dbReference type="Rhea" id="RHEA:68748"/>
        <dbReference type="Rhea" id="RHEA-COMP:9863"/>
        <dbReference type="Rhea" id="RHEA-COMP:11604"/>
        <dbReference type="ChEBI" id="CHEBI:29999"/>
        <dbReference type="ChEBI" id="CHEBI:58392"/>
        <dbReference type="ChEBI" id="CHEBI:58601"/>
        <dbReference type="ChEBI" id="CHEBI:83421"/>
    </reaction>
</comment>
<evidence type="ECO:0000259" key="14">
    <source>
        <dbReference type="Pfam" id="PF02879"/>
    </source>
</evidence>
<keyword evidence="10" id="KW-0119">Carbohydrate metabolism</keyword>
<dbReference type="SUPFAM" id="SSF53738">
    <property type="entry name" value="Phosphoglucomutase, first 3 domains"/>
    <property type="match status" value="3"/>
</dbReference>
<keyword evidence="9" id="KW-0413">Isomerase</keyword>
<feature type="domain" description="Alpha-D-phosphohexomutase alpha/beta/alpha" evidence="15">
    <location>
        <begin position="338"/>
        <end position="442"/>
    </location>
</feature>
<dbReference type="EC" id="5.4.2.2" evidence="4"/>
<dbReference type="FunFam" id="3.40.120.10:FF:000005">
    <property type="entry name" value="Phosphoglucomutase 5"/>
    <property type="match status" value="1"/>
</dbReference>
<dbReference type="OrthoDB" id="2291at2759"/>
<dbReference type="Proteomes" id="UP000813824">
    <property type="component" value="Unassembled WGS sequence"/>
</dbReference>
<dbReference type="CDD" id="cd03085">
    <property type="entry name" value="PGM1"/>
    <property type="match status" value="1"/>
</dbReference>
<evidence type="ECO:0000259" key="15">
    <source>
        <dbReference type="Pfam" id="PF02880"/>
    </source>
</evidence>
<dbReference type="SUPFAM" id="SSF55957">
    <property type="entry name" value="Phosphoglucomutase, C-terminal domain"/>
    <property type="match status" value="1"/>
</dbReference>
<evidence type="ECO:0000313" key="17">
    <source>
        <dbReference type="Proteomes" id="UP000813824"/>
    </source>
</evidence>
<dbReference type="EMBL" id="JAEVFJ010000061">
    <property type="protein sequence ID" value="KAH8077875.1"/>
    <property type="molecule type" value="Genomic_DNA"/>
</dbReference>
<evidence type="ECO:0000256" key="8">
    <source>
        <dbReference type="ARBA" id="ARBA00022842"/>
    </source>
</evidence>
<dbReference type="FunFam" id="3.40.120.10:FF:000004">
    <property type="entry name" value="Phosphoglucomutase 5"/>
    <property type="match status" value="1"/>
</dbReference>
<dbReference type="PROSITE" id="PS00710">
    <property type="entry name" value="PGM_PMM"/>
    <property type="match status" value="1"/>
</dbReference>
<keyword evidence="17" id="KW-1185">Reference proteome</keyword>
<evidence type="ECO:0000259" key="13">
    <source>
        <dbReference type="Pfam" id="PF02878"/>
    </source>
</evidence>
<keyword evidence="5" id="KW-0313">Glucose metabolism</keyword>
<comment type="cofactor">
    <cofactor evidence="2">
        <name>Mg(2+)</name>
        <dbReference type="ChEBI" id="CHEBI:18420"/>
    </cofactor>
</comment>
<dbReference type="GO" id="GO:0004614">
    <property type="term" value="F:phosphoglucomutase activity"/>
    <property type="evidence" value="ECO:0007669"/>
    <property type="project" value="UniProtKB-EC"/>
</dbReference>
<dbReference type="Gene3D" id="3.30.310.50">
    <property type="entry name" value="Alpha-D-phosphohexomutase, C-terminal domain"/>
    <property type="match status" value="1"/>
</dbReference>
<keyword evidence="8" id="KW-0460">Magnesium</keyword>
<keyword evidence="7" id="KW-0479">Metal-binding</keyword>
<dbReference type="GO" id="GO:0005829">
    <property type="term" value="C:cytosol"/>
    <property type="evidence" value="ECO:0007669"/>
    <property type="project" value="TreeGrafter"/>
</dbReference>
<dbReference type="InterPro" id="IPR016055">
    <property type="entry name" value="A-D-PHexomutase_a/b/a-I/II/III"/>
</dbReference>
<protein>
    <recommendedName>
        <fullName evidence="4">phosphoglucomutase (alpha-D-glucose-1,6-bisphosphate-dependent)</fullName>
        <ecNumber evidence="4">5.4.2.2</ecNumber>
    </recommendedName>
</protein>
<keyword evidence="6" id="KW-0597">Phosphoprotein</keyword>
<dbReference type="Pfam" id="PF02878">
    <property type="entry name" value="PGM_PMM_I"/>
    <property type="match status" value="1"/>
</dbReference>
<evidence type="ECO:0000256" key="12">
    <source>
        <dbReference type="ARBA" id="ARBA00049409"/>
    </source>
</evidence>
<dbReference type="GO" id="GO:0006006">
    <property type="term" value="P:glucose metabolic process"/>
    <property type="evidence" value="ECO:0007669"/>
    <property type="project" value="UniProtKB-KW"/>
</dbReference>
<dbReference type="InterPro" id="IPR036900">
    <property type="entry name" value="A-D-PHexomutase_C_sf"/>
</dbReference>
<dbReference type="InterPro" id="IPR005841">
    <property type="entry name" value="Alpha-D-phosphohexomutase_SF"/>
</dbReference>
<dbReference type="Pfam" id="PF02880">
    <property type="entry name" value="PGM_PMM_III"/>
    <property type="match status" value="1"/>
</dbReference>
<evidence type="ECO:0000313" key="16">
    <source>
        <dbReference type="EMBL" id="KAH8077875.1"/>
    </source>
</evidence>
<evidence type="ECO:0000256" key="1">
    <source>
        <dbReference type="ARBA" id="ARBA00000443"/>
    </source>
</evidence>
<dbReference type="PRINTS" id="PR00509">
    <property type="entry name" value="PGMPMM"/>
</dbReference>
<dbReference type="InterPro" id="IPR005845">
    <property type="entry name" value="A-D-PHexomutase_a/b/a-II"/>
</dbReference>
<dbReference type="Gene3D" id="3.40.120.10">
    <property type="entry name" value="Alpha-D-Glucose-1,6-Bisphosphate, subunit A, domain 3"/>
    <property type="match status" value="3"/>
</dbReference>